<dbReference type="EMBL" id="JAGPYM010000015">
    <property type="protein sequence ID" value="KAH6886895.1"/>
    <property type="molecule type" value="Genomic_DNA"/>
</dbReference>
<dbReference type="InterPro" id="IPR043129">
    <property type="entry name" value="ATPase_NBD"/>
</dbReference>
<gene>
    <name evidence="1" type="ORF">B0T10DRAFT_490464</name>
</gene>
<accession>A0A9P8W1G3</accession>
<dbReference type="SUPFAM" id="SSF53067">
    <property type="entry name" value="Actin-like ATPase domain"/>
    <property type="match status" value="2"/>
</dbReference>
<dbReference type="CDD" id="cd10170">
    <property type="entry name" value="ASKHA_NBD_HSP70"/>
    <property type="match status" value="1"/>
</dbReference>
<reference evidence="1 2" key="1">
    <citation type="journal article" date="2021" name="Nat. Commun.">
        <title>Genetic determinants of endophytism in the Arabidopsis root mycobiome.</title>
        <authorList>
            <person name="Mesny F."/>
            <person name="Miyauchi S."/>
            <person name="Thiergart T."/>
            <person name="Pickel B."/>
            <person name="Atanasova L."/>
            <person name="Karlsson M."/>
            <person name="Huettel B."/>
            <person name="Barry K.W."/>
            <person name="Haridas S."/>
            <person name="Chen C."/>
            <person name="Bauer D."/>
            <person name="Andreopoulos W."/>
            <person name="Pangilinan J."/>
            <person name="LaButti K."/>
            <person name="Riley R."/>
            <person name="Lipzen A."/>
            <person name="Clum A."/>
            <person name="Drula E."/>
            <person name="Henrissat B."/>
            <person name="Kohler A."/>
            <person name="Grigoriev I.V."/>
            <person name="Martin F.M."/>
            <person name="Hacquard S."/>
        </authorList>
    </citation>
    <scope>NUCLEOTIDE SEQUENCE [LARGE SCALE GENOMIC DNA]</scope>
    <source>
        <strain evidence="1 2">MPI-CAGE-CH-0241</strain>
    </source>
</reference>
<dbReference type="AlphaFoldDB" id="A0A9P8W1G3"/>
<proteinExistence type="predicted"/>
<evidence type="ECO:0000313" key="1">
    <source>
        <dbReference type="EMBL" id="KAH6886895.1"/>
    </source>
</evidence>
<name>A0A9P8W1G3_9HYPO</name>
<dbReference type="PANTHER" id="PTHR14187:SF82">
    <property type="entry name" value="FAMILY CHAPERONE, PUTATIVE (AFU_ORTHOLOGUE AFUA_7G08575)-RELATED"/>
    <property type="match status" value="1"/>
</dbReference>
<evidence type="ECO:0000313" key="2">
    <source>
        <dbReference type="Proteomes" id="UP000777438"/>
    </source>
</evidence>
<dbReference type="Gene3D" id="3.30.420.40">
    <property type="match status" value="1"/>
</dbReference>
<organism evidence="1 2">
    <name type="scientific">Thelonectria olida</name>
    <dbReference type="NCBI Taxonomy" id="1576542"/>
    <lineage>
        <taxon>Eukaryota</taxon>
        <taxon>Fungi</taxon>
        <taxon>Dikarya</taxon>
        <taxon>Ascomycota</taxon>
        <taxon>Pezizomycotina</taxon>
        <taxon>Sordariomycetes</taxon>
        <taxon>Hypocreomycetidae</taxon>
        <taxon>Hypocreales</taxon>
        <taxon>Nectriaceae</taxon>
        <taxon>Thelonectria</taxon>
    </lineage>
</organism>
<protein>
    <submittedName>
        <fullName evidence="1">Uncharacterized protein</fullName>
    </submittedName>
</protein>
<comment type="caution">
    <text evidence="1">The sequence shown here is derived from an EMBL/GenBank/DDBJ whole genome shotgun (WGS) entry which is preliminary data.</text>
</comment>
<dbReference type="Proteomes" id="UP000777438">
    <property type="component" value="Unassembled WGS sequence"/>
</dbReference>
<sequence>MTLVHDIAMDPRNPDFELQHGFDGSEIPGLESELLSTGEPRFVICFDYGTTYSGVAWSMTTPDGQTSSEVRIIDNWQGEISEKVQSQFTFSPAIPRWGNIKHADYVIRLSKLKFQPSKRLAALKELREATQDIRQVEARSRSDAHVQYPLHLAKSAPEIVMTYLTEVARNARRQIELDHTDNPRRLEEYPIDLVITHPAEWTYGACNQIFRAVNDAFTLAFYDYLDFESMGNIRLVSEPEACAQWTMKGAREEGIDRLQIGQCFTVVDAGGGTVDLVSYRVDQASPTFKFSKFTSVCGRKCGASYIDSNFLNVFLPRRLGQENFERVTKYDLSESGQYGQGSNVSLNKNLQELLRRFLPIKHNFKGPGDQPERLALSGNMQLPNDPARGIIDGQLLITSDDLVEMYKSSVKGTIGLIWDQHNQVMREGSQVKALLLSGGFSGSEYLYREIDKVARQSGFTVTRAKNMWSAAVRGGVLTGLGVGCEQPAPSIACPYNIGIVMAEPWRDYKHHESLKYTDTFAREARAENMINWLVDKGDLILPHEDVKVSRSIGRRFTRNSGKSGQLKVIILGHADKKDRPTHVPASGFGPGNQAFLRYDMDTLPAGVQPATTRGRNGAYDWLEMDLDLCVNQRSAELELVMGRVVDASGQMVVSGYRLSSHRVDFPSSGAES</sequence>
<dbReference type="OrthoDB" id="2963168at2759"/>
<dbReference type="PANTHER" id="PTHR14187">
    <property type="entry name" value="ALPHA KINASE/ELONGATION FACTOR 2 KINASE"/>
    <property type="match status" value="1"/>
</dbReference>
<keyword evidence="2" id="KW-1185">Reference proteome</keyword>